<dbReference type="InParanoid" id="A0A2K1LBF4"/>
<gene>
    <name evidence="1" type="ORF">PHYPA_001790</name>
</gene>
<dbReference type="Proteomes" id="UP000006727">
    <property type="component" value="Chromosome 1"/>
</dbReference>
<dbReference type="EnsemblPlants" id="Pp3c1_38681V3.1">
    <property type="protein sequence ID" value="Pp3c1_38681V3.1"/>
    <property type="gene ID" value="Pp3c1_38681"/>
</dbReference>
<dbReference type="EMBL" id="ABEU02000001">
    <property type="protein sequence ID" value="PNR63364.1"/>
    <property type="molecule type" value="Genomic_DNA"/>
</dbReference>
<evidence type="ECO:0000313" key="1">
    <source>
        <dbReference type="EMBL" id="PNR63364.1"/>
    </source>
</evidence>
<keyword evidence="3" id="KW-1185">Reference proteome</keyword>
<dbReference type="AlphaFoldDB" id="A0A2K1LBF4"/>
<proteinExistence type="predicted"/>
<organism evidence="1">
    <name type="scientific">Physcomitrium patens</name>
    <name type="common">Spreading-leaved earth moss</name>
    <name type="synonym">Physcomitrella patens</name>
    <dbReference type="NCBI Taxonomy" id="3218"/>
    <lineage>
        <taxon>Eukaryota</taxon>
        <taxon>Viridiplantae</taxon>
        <taxon>Streptophyta</taxon>
        <taxon>Embryophyta</taxon>
        <taxon>Bryophyta</taxon>
        <taxon>Bryophytina</taxon>
        <taxon>Bryopsida</taxon>
        <taxon>Funariidae</taxon>
        <taxon>Funariales</taxon>
        <taxon>Funariaceae</taxon>
        <taxon>Physcomitrium</taxon>
    </lineage>
</organism>
<reference evidence="2" key="3">
    <citation type="submission" date="2020-12" db="UniProtKB">
        <authorList>
            <consortium name="EnsemblPlants"/>
        </authorList>
    </citation>
    <scope>IDENTIFICATION</scope>
</reference>
<evidence type="ECO:0000313" key="2">
    <source>
        <dbReference type="EnsemblPlants" id="Pp3c1_38681V3.1"/>
    </source>
</evidence>
<accession>A0A2K1LBF4</accession>
<protein>
    <submittedName>
        <fullName evidence="1 2">Uncharacterized protein</fullName>
    </submittedName>
</protein>
<reference evidence="1 3" key="1">
    <citation type="journal article" date="2008" name="Science">
        <title>The Physcomitrella genome reveals evolutionary insights into the conquest of land by plants.</title>
        <authorList>
            <person name="Rensing S."/>
            <person name="Lang D."/>
            <person name="Zimmer A."/>
            <person name="Terry A."/>
            <person name="Salamov A."/>
            <person name="Shapiro H."/>
            <person name="Nishiyama T."/>
            <person name="Perroud P.-F."/>
            <person name="Lindquist E."/>
            <person name="Kamisugi Y."/>
            <person name="Tanahashi T."/>
            <person name="Sakakibara K."/>
            <person name="Fujita T."/>
            <person name="Oishi K."/>
            <person name="Shin-I T."/>
            <person name="Kuroki Y."/>
            <person name="Toyoda A."/>
            <person name="Suzuki Y."/>
            <person name="Hashimoto A."/>
            <person name="Yamaguchi K."/>
            <person name="Sugano A."/>
            <person name="Kohara Y."/>
            <person name="Fujiyama A."/>
            <person name="Anterola A."/>
            <person name="Aoki S."/>
            <person name="Ashton N."/>
            <person name="Barbazuk W.B."/>
            <person name="Barker E."/>
            <person name="Bennetzen J."/>
            <person name="Bezanilla M."/>
            <person name="Blankenship R."/>
            <person name="Cho S.H."/>
            <person name="Dutcher S."/>
            <person name="Estelle M."/>
            <person name="Fawcett J.A."/>
            <person name="Gundlach H."/>
            <person name="Hanada K."/>
            <person name="Heyl A."/>
            <person name="Hicks K.A."/>
            <person name="Hugh J."/>
            <person name="Lohr M."/>
            <person name="Mayer K."/>
            <person name="Melkozernov A."/>
            <person name="Murata T."/>
            <person name="Nelson D."/>
            <person name="Pils B."/>
            <person name="Prigge M."/>
            <person name="Reiss B."/>
            <person name="Renner T."/>
            <person name="Rombauts S."/>
            <person name="Rushton P."/>
            <person name="Sanderfoot A."/>
            <person name="Schween G."/>
            <person name="Shiu S.-H."/>
            <person name="Stueber K."/>
            <person name="Theodoulou F.L."/>
            <person name="Tu H."/>
            <person name="Van de Peer Y."/>
            <person name="Verrier P.J."/>
            <person name="Waters E."/>
            <person name="Wood A."/>
            <person name="Yang L."/>
            <person name="Cove D."/>
            <person name="Cuming A."/>
            <person name="Hasebe M."/>
            <person name="Lucas S."/>
            <person name="Mishler D.B."/>
            <person name="Reski R."/>
            <person name="Grigoriev I."/>
            <person name="Quatrano R.S."/>
            <person name="Boore J.L."/>
        </authorList>
    </citation>
    <scope>NUCLEOTIDE SEQUENCE [LARGE SCALE GENOMIC DNA]</scope>
    <source>
        <strain evidence="2 3">cv. Gransden 2004</strain>
    </source>
</reference>
<sequence length="119" mass="13565">MYDVCRKGKLFLGGYRSEDWQFSAHGNNRFCGPFDIKARRSKVNKKRWIGICSISSKSNAHRAQITGSNSTHKPMSGSQTVKKCKFVKCKIGNHISTLTRYDKPLHQIGENVECSKKER</sequence>
<evidence type="ECO:0000313" key="3">
    <source>
        <dbReference type="Proteomes" id="UP000006727"/>
    </source>
</evidence>
<dbReference type="Gramene" id="Pp3c1_38681V3.1">
    <property type="protein sequence ID" value="Pp3c1_38681V3.1"/>
    <property type="gene ID" value="Pp3c1_38681"/>
</dbReference>
<reference evidence="1 3" key="2">
    <citation type="journal article" date="2018" name="Plant J.">
        <title>The Physcomitrella patens chromosome-scale assembly reveals moss genome structure and evolution.</title>
        <authorList>
            <person name="Lang D."/>
            <person name="Ullrich K.K."/>
            <person name="Murat F."/>
            <person name="Fuchs J."/>
            <person name="Jenkins J."/>
            <person name="Haas F.B."/>
            <person name="Piednoel M."/>
            <person name="Gundlach H."/>
            <person name="Van Bel M."/>
            <person name="Meyberg R."/>
            <person name="Vives C."/>
            <person name="Morata J."/>
            <person name="Symeonidi A."/>
            <person name="Hiss M."/>
            <person name="Muchero W."/>
            <person name="Kamisugi Y."/>
            <person name="Saleh O."/>
            <person name="Blanc G."/>
            <person name="Decker E.L."/>
            <person name="van Gessel N."/>
            <person name="Grimwood J."/>
            <person name="Hayes R.D."/>
            <person name="Graham S.W."/>
            <person name="Gunter L.E."/>
            <person name="McDaniel S.F."/>
            <person name="Hoernstein S.N.W."/>
            <person name="Larsson A."/>
            <person name="Li F.W."/>
            <person name="Perroud P.F."/>
            <person name="Phillips J."/>
            <person name="Ranjan P."/>
            <person name="Rokshar D.S."/>
            <person name="Rothfels C.J."/>
            <person name="Schneider L."/>
            <person name="Shu S."/>
            <person name="Stevenson D.W."/>
            <person name="Thummler F."/>
            <person name="Tillich M."/>
            <person name="Villarreal Aguilar J.C."/>
            <person name="Widiez T."/>
            <person name="Wong G.K."/>
            <person name="Wymore A."/>
            <person name="Zhang Y."/>
            <person name="Zimmer A.D."/>
            <person name="Quatrano R.S."/>
            <person name="Mayer K.F.X."/>
            <person name="Goodstein D."/>
            <person name="Casacuberta J.M."/>
            <person name="Vandepoele K."/>
            <person name="Reski R."/>
            <person name="Cuming A.C."/>
            <person name="Tuskan G.A."/>
            <person name="Maumus F."/>
            <person name="Salse J."/>
            <person name="Schmutz J."/>
            <person name="Rensing S.A."/>
        </authorList>
    </citation>
    <scope>NUCLEOTIDE SEQUENCE [LARGE SCALE GENOMIC DNA]</scope>
    <source>
        <strain evidence="2 3">cv. Gransden 2004</strain>
    </source>
</reference>
<name>A0A2K1LBF4_PHYPA</name>